<proteinExistence type="predicted"/>
<evidence type="ECO:0000256" key="1">
    <source>
        <dbReference type="SAM" id="MobiDB-lite"/>
    </source>
</evidence>
<keyword evidence="3" id="KW-1185">Reference proteome</keyword>
<accession>A0A563VZY4</accession>
<feature type="compositionally biased region" description="Low complexity" evidence="1">
    <location>
        <begin position="23"/>
        <end position="35"/>
    </location>
</feature>
<organism evidence="2 3">
    <name type="scientific">Hyella patelloides LEGE 07179</name>
    <dbReference type="NCBI Taxonomy" id="945734"/>
    <lineage>
        <taxon>Bacteria</taxon>
        <taxon>Bacillati</taxon>
        <taxon>Cyanobacteriota</taxon>
        <taxon>Cyanophyceae</taxon>
        <taxon>Pleurocapsales</taxon>
        <taxon>Hyellaceae</taxon>
        <taxon>Hyella</taxon>
    </lineage>
</organism>
<dbReference type="OrthoDB" id="501284at2"/>
<evidence type="ECO:0000313" key="3">
    <source>
        <dbReference type="Proteomes" id="UP000320055"/>
    </source>
</evidence>
<sequence>MLNSSQFRDWCLKLQFRESTREQIQQIRSSPPSRRVQSRRGNVSGRYPSQKMGVTIQFESHLSGRLLSSFYRVRHANI</sequence>
<dbReference type="EMBL" id="CAACVJ010000471">
    <property type="protein sequence ID" value="VEP17001.1"/>
    <property type="molecule type" value="Genomic_DNA"/>
</dbReference>
<dbReference type="Proteomes" id="UP000320055">
    <property type="component" value="Unassembled WGS sequence"/>
</dbReference>
<dbReference type="RefSeq" id="WP_144875623.1">
    <property type="nucleotide sequence ID" value="NZ_LR214256.1"/>
</dbReference>
<reference evidence="2 3" key="1">
    <citation type="submission" date="2019-01" db="EMBL/GenBank/DDBJ databases">
        <authorList>
            <person name="Brito A."/>
        </authorList>
    </citation>
    <scope>NUCLEOTIDE SEQUENCE [LARGE SCALE GENOMIC DNA]</scope>
    <source>
        <strain evidence="2">1</strain>
    </source>
</reference>
<name>A0A563VZY4_9CYAN</name>
<protein>
    <submittedName>
        <fullName evidence="2">Uncharacterized protein</fullName>
    </submittedName>
</protein>
<dbReference type="AlphaFoldDB" id="A0A563VZY4"/>
<feature type="region of interest" description="Disordered" evidence="1">
    <location>
        <begin position="23"/>
        <end position="48"/>
    </location>
</feature>
<evidence type="ECO:0000313" key="2">
    <source>
        <dbReference type="EMBL" id="VEP17001.1"/>
    </source>
</evidence>
<gene>
    <name evidence="2" type="ORF">H1P_5220001</name>
</gene>